<evidence type="ECO:0000259" key="10">
    <source>
        <dbReference type="Pfam" id="PF16187"/>
    </source>
</evidence>
<feature type="domain" description="Peptidase M16 middle/third" evidence="10">
    <location>
        <begin position="431"/>
        <end position="691"/>
    </location>
</feature>
<keyword evidence="12" id="KW-1185">Reference proteome</keyword>
<organism evidence="11 12">
    <name type="scientific">Acromyrmex charruanus</name>
    <dbReference type="NCBI Taxonomy" id="2715315"/>
    <lineage>
        <taxon>Eukaryota</taxon>
        <taxon>Metazoa</taxon>
        <taxon>Ecdysozoa</taxon>
        <taxon>Arthropoda</taxon>
        <taxon>Hexapoda</taxon>
        <taxon>Insecta</taxon>
        <taxon>Pterygota</taxon>
        <taxon>Neoptera</taxon>
        <taxon>Endopterygota</taxon>
        <taxon>Hymenoptera</taxon>
        <taxon>Apocrita</taxon>
        <taxon>Aculeata</taxon>
        <taxon>Formicoidea</taxon>
        <taxon>Formicidae</taxon>
        <taxon>Myrmicinae</taxon>
        <taxon>Acromyrmex</taxon>
    </lineage>
</organism>
<evidence type="ECO:0000256" key="1">
    <source>
        <dbReference type="ARBA" id="ARBA00007261"/>
    </source>
</evidence>
<accession>A0A836FEB5</accession>
<evidence type="ECO:0000256" key="2">
    <source>
        <dbReference type="ARBA" id="ARBA00022670"/>
    </source>
</evidence>
<keyword evidence="3" id="KW-0479">Metal-binding</keyword>
<gene>
    <name evidence="11" type="primary">Nrdc_5</name>
    <name evidence="11" type="ORF">G6Z76_0006452</name>
</gene>
<dbReference type="EMBL" id="JAANIC010005341">
    <property type="protein sequence ID" value="KAG5331937.1"/>
    <property type="molecule type" value="Genomic_DNA"/>
</dbReference>
<dbReference type="GO" id="GO:0008237">
    <property type="term" value="F:metallopeptidase activity"/>
    <property type="evidence" value="ECO:0007669"/>
    <property type="project" value="UniProtKB-KW"/>
</dbReference>
<protein>
    <submittedName>
        <fullName evidence="11">NRDC protein</fullName>
    </submittedName>
</protein>
<evidence type="ECO:0000259" key="9">
    <source>
        <dbReference type="Pfam" id="PF05193"/>
    </source>
</evidence>
<feature type="domain" description="Peptidase M16 middle/third" evidence="10">
    <location>
        <begin position="1309"/>
        <end position="1472"/>
    </location>
</feature>
<dbReference type="PANTHER" id="PTHR43690">
    <property type="entry name" value="NARDILYSIN"/>
    <property type="match status" value="1"/>
</dbReference>
<evidence type="ECO:0000313" key="12">
    <source>
        <dbReference type="Proteomes" id="UP000669903"/>
    </source>
</evidence>
<evidence type="ECO:0000256" key="3">
    <source>
        <dbReference type="ARBA" id="ARBA00022723"/>
    </source>
</evidence>
<comment type="caution">
    <text evidence="11">The sequence shown here is derived from an EMBL/GenBank/DDBJ whole genome shotgun (WGS) entry which is preliminary data.</text>
</comment>
<evidence type="ECO:0000259" key="8">
    <source>
        <dbReference type="Pfam" id="PF00675"/>
    </source>
</evidence>
<dbReference type="Gene3D" id="3.30.830.10">
    <property type="entry name" value="Metalloenzyme, LuxS/M16 peptidase-like"/>
    <property type="match status" value="7"/>
</dbReference>
<feature type="domain" description="Peptidase M16 C-terminal" evidence="9">
    <location>
        <begin position="700"/>
        <end position="882"/>
    </location>
</feature>
<feature type="domain" description="Peptidase M16 N-terminal" evidence="8">
    <location>
        <begin position="78"/>
        <end position="183"/>
    </location>
</feature>
<feature type="domain" description="Peptidase M16 N-terminal" evidence="8">
    <location>
        <begin position="1081"/>
        <end position="1187"/>
    </location>
</feature>
<dbReference type="InterPro" id="IPR032632">
    <property type="entry name" value="Peptidase_M16_M"/>
</dbReference>
<feature type="domain" description="Peptidase M16 C-terminal" evidence="9">
    <location>
        <begin position="226"/>
        <end position="411"/>
    </location>
</feature>
<proteinExistence type="inferred from homology"/>
<dbReference type="GO" id="GO:0006508">
    <property type="term" value="P:proteolysis"/>
    <property type="evidence" value="ECO:0007669"/>
    <property type="project" value="UniProtKB-KW"/>
</dbReference>
<keyword evidence="5" id="KW-0862">Zinc</keyword>
<keyword evidence="6" id="KW-0482">Metalloprotease</keyword>
<comment type="similarity">
    <text evidence="1">Belongs to the peptidase M16 family.</text>
</comment>
<feature type="region of interest" description="Disordered" evidence="7">
    <location>
        <begin position="1"/>
        <end position="23"/>
    </location>
</feature>
<feature type="non-terminal residue" evidence="11">
    <location>
        <position position="1784"/>
    </location>
</feature>
<dbReference type="InterPro" id="IPR007863">
    <property type="entry name" value="Peptidase_M16_C"/>
</dbReference>
<evidence type="ECO:0000256" key="5">
    <source>
        <dbReference type="ARBA" id="ARBA00022833"/>
    </source>
</evidence>
<name>A0A836FEB5_9HYME</name>
<dbReference type="SUPFAM" id="SSF63411">
    <property type="entry name" value="LuxS/MPP-like metallohydrolase"/>
    <property type="match status" value="7"/>
</dbReference>
<keyword evidence="2" id="KW-0645">Protease</keyword>
<dbReference type="InterPro" id="IPR011765">
    <property type="entry name" value="Pept_M16_N"/>
</dbReference>
<dbReference type="InterPro" id="IPR050626">
    <property type="entry name" value="Peptidase_M16"/>
</dbReference>
<dbReference type="InterPro" id="IPR011249">
    <property type="entry name" value="Metalloenz_LuxS/M16"/>
</dbReference>
<keyword evidence="4" id="KW-0378">Hydrolase</keyword>
<evidence type="ECO:0000313" key="11">
    <source>
        <dbReference type="EMBL" id="KAG5331937.1"/>
    </source>
</evidence>
<evidence type="ECO:0000256" key="4">
    <source>
        <dbReference type="ARBA" id="ARBA00022801"/>
    </source>
</evidence>
<dbReference type="PANTHER" id="PTHR43690:SF18">
    <property type="entry name" value="INSULIN-DEGRADING ENZYME-RELATED"/>
    <property type="match status" value="1"/>
</dbReference>
<evidence type="ECO:0000256" key="7">
    <source>
        <dbReference type="SAM" id="MobiDB-lite"/>
    </source>
</evidence>
<sequence length="1784" mass="209589">MSEEEHTTEGNKPDVEYLDSPDKSEYDKAEYRVIKLQNGLTALLISDLEGAYYDGMSYKNYGKDSSSAKRIEKDVWKAFCGLCVGVGSFSDPPELPGLAHFLQRVVFKGSKKYPKENDFNEFISLHGGTTNGATDCEHTRFYFDISEKHLFAALDRFVQFFIEPLMKKDVIRTEREIIQREFQWGLYCDKNRKEQILSLISQTGHPPSKFLRRTSLHNDVDDDKLYEELHKFRERHYSAHRMMLTIQARLPLDTLQTYVTTCFGNILSNWLPSDDFTEFKEGVSFNTVTFKKMYEVKPIKDISQLHVTWALPSILHLYRSKPYKYISFIIEHKGNGSLTNYLRKKMWVLDLFCGKCDNDNSFGYNSMYVLFEIIVELTQEGLKHQQDILKAIFSFIKFVKRMGPQERIYNEIYKIRNDNFSFFRYLIKYDVFDLCKSMHFYTSRDYITGKNNYFEYNPEAIQKCLDLLVPETANIMVFNNDFVLNIVEPYFKINYTDIALQKDWKFIKPLPCFRLPSRNEFLTNNFSTIPISEETSKCPVNIHQDDISEIWYCPKFYRPMCYINLHIVPSLTLQTSNNAIFLDMYCTVLKYILNEKLHPAVTAGFNYTINVSKEAVGIIIELSGFDEKLSTLLMIIANNMVDFKGLVSEDLFEIIKMHQLKTYYNKFLKPEEFIENVELWILKYHYLPHVRRYNCLNKLINFQNFHNFAKLMTKTVYFQCLVQGNITKDFTIKIIQRFIKKINCGSLCTFNKLRPIGVTEIPEGTSYCKLKNINRTNVNSVVTNYYQVGTATIELSVLIQLLLMIIKEPLMNHLRIQEKLSYVSCNLRDINGMLGYSITVCTQADKHTTEYVDLLIETFLNSFRIMLEQFSEKELDDIKEGLRILKQPNNAEVMKNEVDRNWSEIIKLQFMFDRYEKEALAIENLNINKLREWFGRHTLNGSSFRKLSVHVVGNDPKEIAIEMDRVLVAESKLRIFRTLDTYDSAYYFYFHSAIMYTQKVDIEFHIDVRSRVDNIQNIKTCRIISGFLHGDMSKAERTTKGNKPNVEYLDSPEISEYDKAEYRVIRLQNGLTALLIYDVEEARYDDTTLCGLCVEVGSFSDPPEVPGLAHFLQRVVFKGENDFNEFISLHGGTTNGATDCEHTRFYFDISEKHLFAALDRFVQFFIEPLMKKDVIRTEREIVQREFQWSLYCDKNKKEQILSLISRTGNPPSKFLRRTSLHNDVDDDKLYEELHKFRERHYSAHRMMLTIQARLPLDILQTYVTICFGNILSNWLPSDDFTEFEEGVSFDTVAFKKMYEVKPIKDISQVISEMKYPVKIYQDDISEIWCCSKFYWPMGYINLHIVPPLTLQTSNENIILLDMYCTVLKYLLNEKLHPAVTAGFNYTINVSKETVGIIIQLNGFDEKLSTLLTIIANNMINFEELVSEDLFKIIKMHQFKAYYNKFLKPEKFIENVELWILKYHYLPHIDKYNYLNKLINFQNFQNFAKLITNAAYFRCLVQGNITKNFAIKIIQEFIKQINCSPLRASSKLWPIGVTKIAKDTSYCKLKNINRTNVNSVVTNYYQVGTTTIELSVLIQLLLMIIKEPLINHLRTQEKVSYRDINGMLGYSITVYTQADKYITECIDLLIERFLNSFRIRLKQFSEKELDDIKEGLRILKQPNNAEIMKNEVDRNWSEIIKQQFMFDRCEKEALAIENLNINKLTEWFESHTLNGSSLKKLSVHVIGTDPKEIVNEENRRRDEYCLTEFIIDDSQHKIVNITDVKQYKYNRLIYPYINRDYSYHS</sequence>
<reference evidence="11" key="1">
    <citation type="submission" date="2020-03" db="EMBL/GenBank/DDBJ databases">
        <title>Relaxed selection underlies rapid genomic changes in the transitions from sociality to social parasitism in ants.</title>
        <authorList>
            <person name="Bi X."/>
        </authorList>
    </citation>
    <scope>NUCLEOTIDE SEQUENCE</scope>
    <source>
        <strain evidence="11">BGI-DK2014a</strain>
        <tissue evidence="11">Whole body</tissue>
    </source>
</reference>
<evidence type="ECO:0000256" key="6">
    <source>
        <dbReference type="ARBA" id="ARBA00023049"/>
    </source>
</evidence>
<dbReference type="GO" id="GO:0046872">
    <property type="term" value="F:metal ion binding"/>
    <property type="evidence" value="ECO:0007669"/>
    <property type="project" value="UniProtKB-KW"/>
</dbReference>
<dbReference type="Proteomes" id="UP000669903">
    <property type="component" value="Unassembled WGS sequence"/>
</dbReference>
<dbReference type="Pfam" id="PF16187">
    <property type="entry name" value="Peptidase_M16_M"/>
    <property type="match status" value="2"/>
</dbReference>
<dbReference type="Pfam" id="PF05193">
    <property type="entry name" value="Peptidase_M16_C"/>
    <property type="match status" value="3"/>
</dbReference>
<dbReference type="FunFam" id="3.30.830.10:FF:000005">
    <property type="entry name" value="nardilysin isoform X1"/>
    <property type="match status" value="1"/>
</dbReference>
<feature type="non-terminal residue" evidence="11">
    <location>
        <position position="1"/>
    </location>
</feature>
<feature type="domain" description="Peptidase M16 C-terminal" evidence="9">
    <location>
        <begin position="1478"/>
        <end position="1655"/>
    </location>
</feature>
<dbReference type="Pfam" id="PF00675">
    <property type="entry name" value="Peptidase_M16"/>
    <property type="match status" value="2"/>
</dbReference>